<accession>A0ACB8XXI1</accession>
<proteinExistence type="predicted"/>
<evidence type="ECO:0000313" key="2">
    <source>
        <dbReference type="Proteomes" id="UP001056120"/>
    </source>
</evidence>
<protein>
    <submittedName>
        <fullName evidence="1">Uncharacterized protein</fullName>
    </submittedName>
</protein>
<evidence type="ECO:0000313" key="1">
    <source>
        <dbReference type="EMBL" id="KAI3675619.1"/>
    </source>
</evidence>
<organism evidence="1 2">
    <name type="scientific">Smallanthus sonchifolius</name>
    <dbReference type="NCBI Taxonomy" id="185202"/>
    <lineage>
        <taxon>Eukaryota</taxon>
        <taxon>Viridiplantae</taxon>
        <taxon>Streptophyta</taxon>
        <taxon>Embryophyta</taxon>
        <taxon>Tracheophyta</taxon>
        <taxon>Spermatophyta</taxon>
        <taxon>Magnoliopsida</taxon>
        <taxon>eudicotyledons</taxon>
        <taxon>Gunneridae</taxon>
        <taxon>Pentapetalae</taxon>
        <taxon>asterids</taxon>
        <taxon>campanulids</taxon>
        <taxon>Asterales</taxon>
        <taxon>Asteraceae</taxon>
        <taxon>Asteroideae</taxon>
        <taxon>Heliantheae alliance</taxon>
        <taxon>Millerieae</taxon>
        <taxon>Smallanthus</taxon>
    </lineage>
</organism>
<name>A0ACB8XXI1_9ASTR</name>
<dbReference type="EMBL" id="CM042046">
    <property type="protein sequence ID" value="KAI3675619.1"/>
    <property type="molecule type" value="Genomic_DNA"/>
</dbReference>
<sequence length="111" mass="12278">MKWYLLRVNSCVLLSLGVRMQENSTNPINIRLFIYIKISLPVSSSASHKPLQPPPQSSPAKSEYANSWISSVKSAVGGVCRQQCNTCGILLYAIFQATDPIVATKRARVLR</sequence>
<dbReference type="Proteomes" id="UP001056120">
    <property type="component" value="Linkage Group LG29"/>
</dbReference>
<reference evidence="1 2" key="2">
    <citation type="journal article" date="2022" name="Mol. Ecol. Resour.">
        <title>The genomes of chicory, endive, great burdock and yacon provide insights into Asteraceae paleo-polyploidization history and plant inulin production.</title>
        <authorList>
            <person name="Fan W."/>
            <person name="Wang S."/>
            <person name="Wang H."/>
            <person name="Wang A."/>
            <person name="Jiang F."/>
            <person name="Liu H."/>
            <person name="Zhao H."/>
            <person name="Xu D."/>
            <person name="Zhang Y."/>
        </authorList>
    </citation>
    <scope>NUCLEOTIDE SEQUENCE [LARGE SCALE GENOMIC DNA]</scope>
    <source>
        <strain evidence="2">cv. Yunnan</strain>
        <tissue evidence="1">Leaves</tissue>
    </source>
</reference>
<comment type="caution">
    <text evidence="1">The sequence shown here is derived from an EMBL/GenBank/DDBJ whole genome shotgun (WGS) entry which is preliminary data.</text>
</comment>
<gene>
    <name evidence="1" type="ORF">L1987_85210</name>
</gene>
<reference evidence="2" key="1">
    <citation type="journal article" date="2022" name="Mol. Ecol. Resour.">
        <title>The genomes of chicory, endive, great burdock and yacon provide insights into Asteraceae palaeo-polyploidization history and plant inulin production.</title>
        <authorList>
            <person name="Fan W."/>
            <person name="Wang S."/>
            <person name="Wang H."/>
            <person name="Wang A."/>
            <person name="Jiang F."/>
            <person name="Liu H."/>
            <person name="Zhao H."/>
            <person name="Xu D."/>
            <person name="Zhang Y."/>
        </authorList>
    </citation>
    <scope>NUCLEOTIDE SEQUENCE [LARGE SCALE GENOMIC DNA]</scope>
    <source>
        <strain evidence="2">cv. Yunnan</strain>
    </source>
</reference>
<keyword evidence="2" id="KW-1185">Reference proteome</keyword>